<name>A0AA35IXX2_SACMI</name>
<evidence type="ECO:0000256" key="1">
    <source>
        <dbReference type="SAM" id="Coils"/>
    </source>
</evidence>
<evidence type="ECO:0000259" key="3">
    <source>
        <dbReference type="Pfam" id="PF04424"/>
    </source>
</evidence>
<dbReference type="InterPro" id="IPR007518">
    <property type="entry name" value="MINDY"/>
</dbReference>
<protein>
    <recommendedName>
        <fullName evidence="3">MINDY deubiquitinase domain-containing protein</fullName>
    </recommendedName>
</protein>
<accession>A0AA35IXX2</accession>
<feature type="region of interest" description="Disordered" evidence="2">
    <location>
        <begin position="325"/>
        <end position="360"/>
    </location>
</feature>
<dbReference type="GO" id="GO:0071944">
    <property type="term" value="C:cell periphery"/>
    <property type="evidence" value="ECO:0007669"/>
    <property type="project" value="TreeGrafter"/>
</dbReference>
<feature type="compositionally biased region" description="Basic and acidic residues" evidence="2">
    <location>
        <begin position="348"/>
        <end position="360"/>
    </location>
</feature>
<dbReference type="InterPro" id="IPR033979">
    <property type="entry name" value="MINDY_domain"/>
</dbReference>
<feature type="coiled-coil region" evidence="1">
    <location>
        <begin position="290"/>
        <end position="320"/>
    </location>
</feature>
<dbReference type="PANTHER" id="PTHR18063:SF6">
    <property type="entry name" value="UBIQUITIN CARBOXYL-TERMINAL HYDROLASE"/>
    <property type="match status" value="1"/>
</dbReference>
<dbReference type="GO" id="GO:0071108">
    <property type="term" value="P:protein K48-linked deubiquitination"/>
    <property type="evidence" value="ECO:0007669"/>
    <property type="project" value="TreeGrafter"/>
</dbReference>
<dbReference type="GO" id="GO:1990380">
    <property type="term" value="F:K48-linked deubiquitinase activity"/>
    <property type="evidence" value="ECO:0007669"/>
    <property type="project" value="InterPro"/>
</dbReference>
<dbReference type="PANTHER" id="PTHR18063">
    <property type="entry name" value="NF-E2 INDUCIBLE PROTEIN"/>
    <property type="match status" value="1"/>
</dbReference>
<evidence type="ECO:0000256" key="2">
    <source>
        <dbReference type="SAM" id="MobiDB-lite"/>
    </source>
</evidence>
<dbReference type="GO" id="GO:0016807">
    <property type="term" value="F:cysteine-type carboxypeptidase activity"/>
    <property type="evidence" value="ECO:0007669"/>
    <property type="project" value="TreeGrafter"/>
</dbReference>
<gene>
    <name evidence="4" type="primary">SMKI06G3010</name>
    <name evidence="4" type="ORF">SMKI_06G3010</name>
</gene>
<dbReference type="Pfam" id="PF04424">
    <property type="entry name" value="MINDY_DUB"/>
    <property type="match status" value="1"/>
</dbReference>
<feature type="domain" description="MINDY deubiquitinase" evidence="3">
    <location>
        <begin position="4"/>
        <end position="262"/>
    </location>
</feature>
<dbReference type="GO" id="GO:0005829">
    <property type="term" value="C:cytosol"/>
    <property type="evidence" value="ECO:0007669"/>
    <property type="project" value="TreeGrafter"/>
</dbReference>
<dbReference type="GeneID" id="80918160"/>
<sequence>MDLSFTTKSVKINGQDHRILLQNENGPCALLALVNVLILSPDHTHFSCELLKLVNKASEISLRELIEVLADIGLQVTDKASTDISELLTLLPQLHEGLNINPEFNGSFDNSKEMSIFRLFDVDLVHGWVIDSSVNKAVNEKLSQYSYESAQRTLTQAADIYSGLSKDNNSEEILTDAMHLEFFLNESPTQLTTFGLRQLREKLLHNTYSILFRNDHFSTLYKYKDQLYTLVTDFGYKNCKDIVWQSLDSVDGSGDAFCTGDFNSAEVDEQQLLTEIGRKFGTDSVLFKDVQQIENDKQLARQLQQQEQESVKKLETKRKNCYHKKNSGMHVPVKKDTSKRRNSLLKTKPSETEKSECVIM</sequence>
<evidence type="ECO:0000313" key="4">
    <source>
        <dbReference type="EMBL" id="CAI4038949.1"/>
    </source>
</evidence>
<dbReference type="EMBL" id="OX365762">
    <property type="protein sequence ID" value="CAI4038949.1"/>
    <property type="molecule type" value="Genomic_DNA"/>
</dbReference>
<dbReference type="RefSeq" id="XP_056082064.1">
    <property type="nucleotide sequence ID" value="XM_056222366.1"/>
</dbReference>
<keyword evidence="1" id="KW-0175">Coiled coil</keyword>
<reference evidence="4" key="1">
    <citation type="submission" date="2022-10" db="EMBL/GenBank/DDBJ databases">
        <authorList>
            <person name="Byrne P K."/>
        </authorList>
    </citation>
    <scope>NUCLEOTIDE SEQUENCE</scope>
    <source>
        <strain evidence="4">IFO1815</strain>
    </source>
</reference>
<proteinExistence type="predicted"/>
<dbReference type="AlphaFoldDB" id="A0AA35IXX2"/>
<evidence type="ECO:0000313" key="5">
    <source>
        <dbReference type="Proteomes" id="UP001161438"/>
    </source>
</evidence>
<keyword evidence="5" id="KW-1185">Reference proteome</keyword>
<dbReference type="GO" id="GO:0004843">
    <property type="term" value="F:cysteine-type deubiquitinase activity"/>
    <property type="evidence" value="ECO:0007669"/>
    <property type="project" value="InterPro"/>
</dbReference>
<dbReference type="Proteomes" id="UP001161438">
    <property type="component" value="Chromosome 6"/>
</dbReference>
<organism evidence="4 5">
    <name type="scientific">Saccharomyces mikatae IFO 1815</name>
    <dbReference type="NCBI Taxonomy" id="226126"/>
    <lineage>
        <taxon>Eukaryota</taxon>
        <taxon>Fungi</taxon>
        <taxon>Dikarya</taxon>
        <taxon>Ascomycota</taxon>
        <taxon>Saccharomycotina</taxon>
        <taxon>Saccharomycetes</taxon>
        <taxon>Saccharomycetales</taxon>
        <taxon>Saccharomycetaceae</taxon>
        <taxon>Saccharomyces</taxon>
    </lineage>
</organism>